<keyword evidence="2" id="KW-1185">Reference proteome</keyword>
<gene>
    <name evidence="1" type="primary">WBGene00282108</name>
</gene>
<proteinExistence type="predicted"/>
<organism evidence="1 2">
    <name type="scientific">Pristionchus pacificus</name>
    <name type="common">Parasitic nematode worm</name>
    <dbReference type="NCBI Taxonomy" id="54126"/>
    <lineage>
        <taxon>Eukaryota</taxon>
        <taxon>Metazoa</taxon>
        <taxon>Ecdysozoa</taxon>
        <taxon>Nematoda</taxon>
        <taxon>Chromadorea</taxon>
        <taxon>Rhabditida</taxon>
        <taxon>Rhabditina</taxon>
        <taxon>Diplogasteromorpha</taxon>
        <taxon>Diplogasteroidea</taxon>
        <taxon>Neodiplogasteridae</taxon>
        <taxon>Pristionchus</taxon>
    </lineage>
</organism>
<accession>A0A8R1UYC6</accession>
<evidence type="ECO:0000313" key="2">
    <source>
        <dbReference type="Proteomes" id="UP000005239"/>
    </source>
</evidence>
<dbReference type="AlphaFoldDB" id="A0A2A6C7M9"/>
<sequence length="104" mass="12267">MMMTSYSRESYMYLDTLGIYQHSIYASEAQCKKIEAMDWKCCEILNVLMKIHNSSFNHSFYQQSSRAMLKPVLAADGEKKEKSTRSSRMRKDTLCRFCIRQGHY</sequence>
<protein>
    <submittedName>
        <fullName evidence="1">Uncharacterized protein</fullName>
    </submittedName>
</protein>
<dbReference type="EnsemblMetazoa" id="PPA43739.1">
    <property type="protein sequence ID" value="PPA43739.1"/>
    <property type="gene ID" value="WBGene00282108"/>
</dbReference>
<reference evidence="2" key="1">
    <citation type="journal article" date="2008" name="Nat. Genet.">
        <title>The Pristionchus pacificus genome provides a unique perspective on nematode lifestyle and parasitism.</title>
        <authorList>
            <person name="Dieterich C."/>
            <person name="Clifton S.W."/>
            <person name="Schuster L.N."/>
            <person name="Chinwalla A."/>
            <person name="Delehaunty K."/>
            <person name="Dinkelacker I."/>
            <person name="Fulton L."/>
            <person name="Fulton R."/>
            <person name="Godfrey J."/>
            <person name="Minx P."/>
            <person name="Mitreva M."/>
            <person name="Roeseler W."/>
            <person name="Tian H."/>
            <person name="Witte H."/>
            <person name="Yang S.P."/>
            <person name="Wilson R.K."/>
            <person name="Sommer R.J."/>
        </authorList>
    </citation>
    <scope>NUCLEOTIDE SEQUENCE [LARGE SCALE GENOMIC DNA]</scope>
    <source>
        <strain evidence="2">PS312</strain>
    </source>
</reference>
<reference evidence="1" key="2">
    <citation type="submission" date="2022-06" db="UniProtKB">
        <authorList>
            <consortium name="EnsemblMetazoa"/>
        </authorList>
    </citation>
    <scope>IDENTIFICATION</scope>
    <source>
        <strain evidence="1">PS312</strain>
    </source>
</reference>
<evidence type="ECO:0000313" key="1">
    <source>
        <dbReference type="EnsemblMetazoa" id="PPA43739.1"/>
    </source>
</evidence>
<dbReference type="Proteomes" id="UP000005239">
    <property type="component" value="Unassembled WGS sequence"/>
</dbReference>
<name>A0A2A6C7M9_PRIPA</name>
<accession>A0A2A6C7M9</accession>